<evidence type="ECO:0000256" key="1">
    <source>
        <dbReference type="ARBA" id="ARBA00001961"/>
    </source>
</evidence>
<keyword evidence="3" id="KW-0560">Oxidoreductase</keyword>
<dbReference type="Gene3D" id="2.60.120.620">
    <property type="entry name" value="q2cbj1_9rhob like domain"/>
    <property type="match status" value="1"/>
</dbReference>
<feature type="domain" description="Prolyl 4-hydroxylase alpha subunit" evidence="4">
    <location>
        <begin position="101"/>
        <end position="289"/>
    </location>
</feature>
<dbReference type="Proteomes" id="UP000245383">
    <property type="component" value="Unassembled WGS sequence"/>
</dbReference>
<proteinExistence type="predicted"/>
<evidence type="ECO:0000256" key="3">
    <source>
        <dbReference type="ARBA" id="ARBA00023002"/>
    </source>
</evidence>
<organism evidence="5 6">
    <name type="scientific">Smittium simulii</name>
    <dbReference type="NCBI Taxonomy" id="133385"/>
    <lineage>
        <taxon>Eukaryota</taxon>
        <taxon>Fungi</taxon>
        <taxon>Fungi incertae sedis</taxon>
        <taxon>Zoopagomycota</taxon>
        <taxon>Kickxellomycotina</taxon>
        <taxon>Harpellomycetes</taxon>
        <taxon>Harpellales</taxon>
        <taxon>Legeriomycetaceae</taxon>
        <taxon>Smittium</taxon>
    </lineage>
</organism>
<dbReference type="GO" id="GO:0051213">
    <property type="term" value="F:dioxygenase activity"/>
    <property type="evidence" value="ECO:0007669"/>
    <property type="project" value="UniProtKB-KW"/>
</dbReference>
<dbReference type="AlphaFoldDB" id="A0A2T9YJI1"/>
<comment type="cofactor">
    <cofactor evidence="1">
        <name>L-ascorbate</name>
        <dbReference type="ChEBI" id="CHEBI:38290"/>
    </cofactor>
</comment>
<dbReference type="EMBL" id="MBFR01000160">
    <property type="protein sequence ID" value="PVU92488.1"/>
    <property type="molecule type" value="Genomic_DNA"/>
</dbReference>
<dbReference type="OrthoDB" id="69177at2759"/>
<keyword evidence="2" id="KW-0223">Dioxygenase</keyword>
<dbReference type="GO" id="GO:0005506">
    <property type="term" value="F:iron ion binding"/>
    <property type="evidence" value="ECO:0007669"/>
    <property type="project" value="InterPro"/>
</dbReference>
<comment type="caution">
    <text evidence="5">The sequence shown here is derived from an EMBL/GenBank/DDBJ whole genome shotgun (WGS) entry which is preliminary data.</text>
</comment>
<dbReference type="STRING" id="133385.A0A2T9YJI1"/>
<protein>
    <recommendedName>
        <fullName evidence="4">Prolyl 4-hydroxylase alpha subunit domain-containing protein</fullName>
    </recommendedName>
</protein>
<sequence length="291" mass="32252">MLAECKSGKEASVSDTESVSSFDIFSELSAEEIEHQKKRKNDLHSKVLAKLTNSGLDMSVEASSIDKLKLSSYSALHDLASLQRLRYLTQKDQKQPTLKASEPAIYQSLFSEQECDEIVESVFKFVSLNVCDLGVSINQNRKFTKVVHAEEGWLVDRHTSFPTTDLPVSSLPGPTQKLISETIEKLLYPFISQRTGISASFFKPRDLFIVKYSESGQRELGLHSDGCLISFNVLLSSPADFCAGGTFFKSFNKVYHNSKGSALIHDSRLEHSGLAITSGTRLLLVGFLDTI</sequence>
<reference evidence="5 6" key="1">
    <citation type="journal article" date="2018" name="MBio">
        <title>Comparative Genomics Reveals the Core Gene Toolbox for the Fungus-Insect Symbiosis.</title>
        <authorList>
            <person name="Wang Y."/>
            <person name="Stata M."/>
            <person name="Wang W."/>
            <person name="Stajich J.E."/>
            <person name="White M.M."/>
            <person name="Moncalvo J.M."/>
        </authorList>
    </citation>
    <scope>NUCLEOTIDE SEQUENCE [LARGE SCALE GENOMIC DNA]</scope>
    <source>
        <strain evidence="5 6">SWE-8-4</strain>
    </source>
</reference>
<evidence type="ECO:0000313" key="5">
    <source>
        <dbReference type="EMBL" id="PVU92488.1"/>
    </source>
</evidence>
<evidence type="ECO:0000313" key="6">
    <source>
        <dbReference type="Proteomes" id="UP000245383"/>
    </source>
</evidence>
<keyword evidence="6" id="KW-1185">Reference proteome</keyword>
<dbReference type="SMART" id="SM00702">
    <property type="entry name" value="P4Hc"/>
    <property type="match status" value="1"/>
</dbReference>
<accession>A0A2T9YJI1</accession>
<gene>
    <name evidence="5" type="ORF">BB561_003804</name>
</gene>
<dbReference type="GO" id="GO:0031418">
    <property type="term" value="F:L-ascorbic acid binding"/>
    <property type="evidence" value="ECO:0007669"/>
    <property type="project" value="InterPro"/>
</dbReference>
<name>A0A2T9YJI1_9FUNG</name>
<evidence type="ECO:0000256" key="2">
    <source>
        <dbReference type="ARBA" id="ARBA00022964"/>
    </source>
</evidence>
<dbReference type="InterPro" id="IPR006620">
    <property type="entry name" value="Pro_4_hyd_alph"/>
</dbReference>
<evidence type="ECO:0000259" key="4">
    <source>
        <dbReference type="SMART" id="SM00702"/>
    </source>
</evidence>
<dbReference type="GO" id="GO:0016705">
    <property type="term" value="F:oxidoreductase activity, acting on paired donors, with incorporation or reduction of molecular oxygen"/>
    <property type="evidence" value="ECO:0007669"/>
    <property type="project" value="InterPro"/>
</dbReference>